<dbReference type="EMBL" id="JACCCC010000001">
    <property type="protein sequence ID" value="NYE50169.1"/>
    <property type="molecule type" value="Genomic_DNA"/>
</dbReference>
<evidence type="ECO:0000259" key="2">
    <source>
        <dbReference type="Pfam" id="PF13453"/>
    </source>
</evidence>
<evidence type="ECO:0000256" key="1">
    <source>
        <dbReference type="SAM" id="MobiDB-lite"/>
    </source>
</evidence>
<comment type="caution">
    <text evidence="3">The sequence shown here is derived from an EMBL/GenBank/DDBJ whole genome shotgun (WGS) entry which is preliminary data.</text>
</comment>
<feature type="compositionally biased region" description="Low complexity" evidence="1">
    <location>
        <begin position="73"/>
        <end position="91"/>
    </location>
</feature>
<dbReference type="AlphaFoldDB" id="A0A852U1U0"/>
<organism evidence="3 4">
    <name type="scientific">Spinactinospora alkalitolerans</name>
    <dbReference type="NCBI Taxonomy" id="687207"/>
    <lineage>
        <taxon>Bacteria</taxon>
        <taxon>Bacillati</taxon>
        <taxon>Actinomycetota</taxon>
        <taxon>Actinomycetes</taxon>
        <taxon>Streptosporangiales</taxon>
        <taxon>Nocardiopsidaceae</taxon>
        <taxon>Spinactinospora</taxon>
    </lineage>
</organism>
<gene>
    <name evidence="3" type="ORF">HDA32_005289</name>
</gene>
<protein>
    <recommendedName>
        <fullName evidence="2">Transcription factor zinc-finger domain-containing protein</fullName>
    </recommendedName>
</protein>
<proteinExistence type="predicted"/>
<evidence type="ECO:0000313" key="4">
    <source>
        <dbReference type="Proteomes" id="UP000589036"/>
    </source>
</evidence>
<sequence length="106" mass="11752">MITFDRMGIHIEQCERCRGVFLDAGELEQIVSAEQRHYGGAAPYGHGGRPDSPGPYRGRPDSPGPYRGGRGGYPDSPRPYGRGGYPDSPRPYGHKRRKSFLEGLFD</sequence>
<dbReference type="Proteomes" id="UP000589036">
    <property type="component" value="Unassembled WGS sequence"/>
</dbReference>
<evidence type="ECO:0000313" key="3">
    <source>
        <dbReference type="EMBL" id="NYE50169.1"/>
    </source>
</evidence>
<accession>A0A852U1U0</accession>
<reference evidence="3 4" key="1">
    <citation type="submission" date="2020-07" db="EMBL/GenBank/DDBJ databases">
        <title>Sequencing the genomes of 1000 actinobacteria strains.</title>
        <authorList>
            <person name="Klenk H.-P."/>
        </authorList>
    </citation>
    <scope>NUCLEOTIDE SEQUENCE [LARGE SCALE GENOMIC DNA]</scope>
    <source>
        <strain evidence="3 4">CXB654</strain>
    </source>
</reference>
<dbReference type="InterPro" id="IPR027392">
    <property type="entry name" value="TF_Znf"/>
</dbReference>
<feature type="domain" description="Transcription factor zinc-finger" evidence="2">
    <location>
        <begin position="1"/>
        <end position="32"/>
    </location>
</feature>
<keyword evidence="4" id="KW-1185">Reference proteome</keyword>
<feature type="region of interest" description="Disordered" evidence="1">
    <location>
        <begin position="38"/>
        <end position="106"/>
    </location>
</feature>
<dbReference type="Pfam" id="PF13453">
    <property type="entry name" value="Zn_ribbon_TFIIB"/>
    <property type="match status" value="1"/>
</dbReference>
<name>A0A852U1U0_9ACTN</name>